<feature type="non-terminal residue" evidence="6">
    <location>
        <position position="1"/>
    </location>
</feature>
<dbReference type="PANTHER" id="PTHR18763">
    <property type="entry name" value="WD-REPEAT PROTEIN 18"/>
    <property type="match status" value="1"/>
</dbReference>
<dbReference type="EMBL" id="ASPP01009293">
    <property type="protein sequence ID" value="ETO24330.1"/>
    <property type="molecule type" value="Genomic_DNA"/>
</dbReference>
<dbReference type="AlphaFoldDB" id="X6NDC3"/>
<organism evidence="6 7">
    <name type="scientific">Reticulomyxa filosa</name>
    <dbReference type="NCBI Taxonomy" id="46433"/>
    <lineage>
        <taxon>Eukaryota</taxon>
        <taxon>Sar</taxon>
        <taxon>Rhizaria</taxon>
        <taxon>Retaria</taxon>
        <taxon>Foraminifera</taxon>
        <taxon>Monothalamids</taxon>
        <taxon>Reticulomyxidae</taxon>
        <taxon>Reticulomyxa</taxon>
    </lineage>
</organism>
<accession>X6NDC3</accession>
<keyword evidence="5" id="KW-0812">Transmembrane</keyword>
<dbReference type="PANTHER" id="PTHR18763:SF0">
    <property type="entry name" value="WD REPEAT-CONTAINING PROTEIN 18"/>
    <property type="match status" value="1"/>
</dbReference>
<evidence type="ECO:0000256" key="2">
    <source>
        <dbReference type="ARBA" id="ARBA00022737"/>
    </source>
</evidence>
<comment type="caution">
    <text evidence="6">The sequence shown here is derived from an EMBL/GenBank/DDBJ whole genome shotgun (WGS) entry which is preliminary data.</text>
</comment>
<dbReference type="Gene3D" id="2.130.10.10">
    <property type="entry name" value="YVTN repeat-like/Quinoprotein amine dehydrogenase"/>
    <property type="match status" value="2"/>
</dbReference>
<dbReference type="InterPro" id="IPR015943">
    <property type="entry name" value="WD40/YVTN_repeat-like_dom_sf"/>
</dbReference>
<feature type="coiled-coil region" evidence="4">
    <location>
        <begin position="589"/>
        <end position="642"/>
    </location>
</feature>
<dbReference type="SUPFAM" id="SSF50978">
    <property type="entry name" value="WD40 repeat-like"/>
    <property type="match status" value="1"/>
</dbReference>
<keyword evidence="5" id="KW-1133">Transmembrane helix</keyword>
<proteinExistence type="predicted"/>
<protein>
    <submittedName>
        <fullName evidence="6">WD-40 repeat-containing protein</fullName>
    </submittedName>
</protein>
<dbReference type="GO" id="GO:0005656">
    <property type="term" value="C:nuclear pre-replicative complex"/>
    <property type="evidence" value="ECO:0007669"/>
    <property type="project" value="TreeGrafter"/>
</dbReference>
<dbReference type="InterPro" id="IPR036322">
    <property type="entry name" value="WD40_repeat_dom_sf"/>
</dbReference>
<sequence length="659" mass="74868">FWNTYSFIEQRYLFVMITNLRKRKVKKIGYIEKKLIMPTKLELALCISKGNLIDIFDIHSGVLVRSLQLPVNQVSLLHDSFLVYNEVNKPILSVINYRLNRVKWKCVIPKEVALGPMAVHFSQCSNDNNNYKAIGSDPRFLCVGTNSGHIYTWCLLTGQLLKIFKAHLQKINCLVFTPDGNCLISASDDCLIKQYAYYAYINIYICMYMYVYIYIYAYITIQTIKGVGSMEPYLTWKDHVMPVTDIICGTSGPSGCPRIFTCSLDCSVKIYSLLPLVKSKSTTSEKQSSSSSGNTFDLMSANSTHLLQSVQFPHPLTSLACDPAMNFLLVASRHGELFRINLIDFPSAAQSIQHIIDSDPKTLLADVTYRTIEHDNTDTKSNNKSDATNNDAASTLLKSNQSQQLVLINDISLSYDGRMAVTAHSDGTACVWDVLFGTKIRVLNKHRRKYDRVICICDRLGSYATHGIGNSSGTNLVDPNLAPDIKYEKFSLYVKNWPLAFKRHYSSDQFRDISHLTNKRQQASEKNKYPLILPPKEMSIYLPGAIVGAADLGVTWEQRRSDTVSGKYEGSRKNERYGENSWWSDEAFLERIENEFSILQTRNTSLQADTQEPKNAVDTGLCKELLDENLKLKSEIEKWKELHQSLYHYTCQKVLDLDQ</sequence>
<name>X6NDC3_RETFI</name>
<feature type="transmembrane region" description="Helical" evidence="5">
    <location>
        <begin position="197"/>
        <end position="219"/>
    </location>
</feature>
<dbReference type="SMART" id="SM00320">
    <property type="entry name" value="WD40"/>
    <property type="match status" value="4"/>
</dbReference>
<dbReference type="GO" id="GO:0120330">
    <property type="term" value="C:rixosome complex"/>
    <property type="evidence" value="ECO:0007669"/>
    <property type="project" value="TreeGrafter"/>
</dbReference>
<dbReference type="InterPro" id="IPR045227">
    <property type="entry name" value="WDR18/Ipi3/RID3"/>
</dbReference>
<evidence type="ECO:0000256" key="3">
    <source>
        <dbReference type="PROSITE-ProRule" id="PRU00221"/>
    </source>
</evidence>
<dbReference type="GO" id="GO:0006261">
    <property type="term" value="P:DNA-templated DNA replication"/>
    <property type="evidence" value="ECO:0007669"/>
    <property type="project" value="TreeGrafter"/>
</dbReference>
<evidence type="ECO:0000256" key="5">
    <source>
        <dbReference type="SAM" id="Phobius"/>
    </source>
</evidence>
<dbReference type="Pfam" id="PF00400">
    <property type="entry name" value="WD40"/>
    <property type="match status" value="2"/>
</dbReference>
<gene>
    <name evidence="6" type="ORF">RFI_12828</name>
</gene>
<keyword evidence="1 3" id="KW-0853">WD repeat</keyword>
<feature type="repeat" description="WD" evidence="3">
    <location>
        <begin position="164"/>
        <end position="195"/>
    </location>
</feature>
<keyword evidence="7" id="KW-1185">Reference proteome</keyword>
<dbReference type="Proteomes" id="UP000023152">
    <property type="component" value="Unassembled WGS sequence"/>
</dbReference>
<dbReference type="OrthoDB" id="756370at2759"/>
<dbReference type="InterPro" id="IPR001680">
    <property type="entry name" value="WD40_rpt"/>
</dbReference>
<dbReference type="GO" id="GO:0006364">
    <property type="term" value="P:rRNA processing"/>
    <property type="evidence" value="ECO:0007669"/>
    <property type="project" value="TreeGrafter"/>
</dbReference>
<evidence type="ECO:0000256" key="4">
    <source>
        <dbReference type="SAM" id="Coils"/>
    </source>
</evidence>
<evidence type="ECO:0000313" key="7">
    <source>
        <dbReference type="Proteomes" id="UP000023152"/>
    </source>
</evidence>
<reference evidence="6 7" key="1">
    <citation type="journal article" date="2013" name="Curr. Biol.">
        <title>The Genome of the Foraminiferan Reticulomyxa filosa.</title>
        <authorList>
            <person name="Glockner G."/>
            <person name="Hulsmann N."/>
            <person name="Schleicher M."/>
            <person name="Noegel A.A."/>
            <person name="Eichinger L."/>
            <person name="Gallinger C."/>
            <person name="Pawlowski J."/>
            <person name="Sierra R."/>
            <person name="Euteneuer U."/>
            <person name="Pillet L."/>
            <person name="Moustafa A."/>
            <person name="Platzer M."/>
            <person name="Groth M."/>
            <person name="Szafranski K."/>
            <person name="Schliwa M."/>
        </authorList>
    </citation>
    <scope>NUCLEOTIDE SEQUENCE [LARGE SCALE GENOMIC DNA]</scope>
</reference>
<evidence type="ECO:0000256" key="1">
    <source>
        <dbReference type="ARBA" id="ARBA00022574"/>
    </source>
</evidence>
<evidence type="ECO:0000313" key="6">
    <source>
        <dbReference type="EMBL" id="ETO24330.1"/>
    </source>
</evidence>
<keyword evidence="4" id="KW-0175">Coiled coil</keyword>
<keyword evidence="2" id="KW-0677">Repeat</keyword>
<dbReference type="PROSITE" id="PS50082">
    <property type="entry name" value="WD_REPEATS_2"/>
    <property type="match status" value="1"/>
</dbReference>
<keyword evidence="5" id="KW-0472">Membrane</keyword>